<evidence type="ECO:0008006" key="4">
    <source>
        <dbReference type="Google" id="ProtNLM"/>
    </source>
</evidence>
<feature type="region of interest" description="Disordered" evidence="1">
    <location>
        <begin position="243"/>
        <end position="306"/>
    </location>
</feature>
<name>K0T4M4_THAOC</name>
<evidence type="ECO:0000313" key="2">
    <source>
        <dbReference type="EMBL" id="EJK68321.1"/>
    </source>
</evidence>
<gene>
    <name evidence="2" type="ORF">THAOC_10508</name>
</gene>
<feature type="region of interest" description="Disordered" evidence="1">
    <location>
        <begin position="130"/>
        <end position="225"/>
    </location>
</feature>
<proteinExistence type="predicted"/>
<dbReference type="EMBL" id="AGNL01011552">
    <property type="protein sequence ID" value="EJK68321.1"/>
    <property type="molecule type" value="Genomic_DNA"/>
</dbReference>
<reference evidence="2 3" key="1">
    <citation type="journal article" date="2012" name="Genome Biol.">
        <title>Genome and low-iron response of an oceanic diatom adapted to chronic iron limitation.</title>
        <authorList>
            <person name="Lommer M."/>
            <person name="Specht M."/>
            <person name="Roy A.S."/>
            <person name="Kraemer L."/>
            <person name="Andreson R."/>
            <person name="Gutowska M.A."/>
            <person name="Wolf J."/>
            <person name="Bergner S.V."/>
            <person name="Schilhabel M.B."/>
            <person name="Klostermeier U.C."/>
            <person name="Beiko R.G."/>
            <person name="Rosenstiel P."/>
            <person name="Hippler M."/>
            <person name="Laroche J."/>
        </authorList>
    </citation>
    <scope>NUCLEOTIDE SEQUENCE [LARGE SCALE GENOMIC DNA]</scope>
    <source>
        <strain evidence="2 3">CCMP1005</strain>
    </source>
</reference>
<dbReference type="SUPFAM" id="SSF46785">
    <property type="entry name" value="Winged helix' DNA-binding domain"/>
    <property type="match status" value="1"/>
</dbReference>
<dbReference type="InterPro" id="IPR014041">
    <property type="entry name" value="ESCRT-II_cplx_Vps25-sub_N"/>
</dbReference>
<dbReference type="InterPro" id="IPR036390">
    <property type="entry name" value="WH_DNA-bd_sf"/>
</dbReference>
<dbReference type="InterPro" id="IPR008570">
    <property type="entry name" value="ESCRT-II_cplx_Vps25-sub"/>
</dbReference>
<keyword evidence="3" id="KW-1185">Reference proteome</keyword>
<organism evidence="2 3">
    <name type="scientific">Thalassiosira oceanica</name>
    <name type="common">Marine diatom</name>
    <dbReference type="NCBI Taxonomy" id="159749"/>
    <lineage>
        <taxon>Eukaryota</taxon>
        <taxon>Sar</taxon>
        <taxon>Stramenopiles</taxon>
        <taxon>Ochrophyta</taxon>
        <taxon>Bacillariophyta</taxon>
        <taxon>Coscinodiscophyceae</taxon>
        <taxon>Thalassiosirophycidae</taxon>
        <taxon>Thalassiosirales</taxon>
        <taxon>Thalassiosiraceae</taxon>
        <taxon>Thalassiosira</taxon>
    </lineage>
</organism>
<feature type="region of interest" description="Disordered" evidence="1">
    <location>
        <begin position="1"/>
        <end position="27"/>
    </location>
</feature>
<dbReference type="GO" id="GO:0000814">
    <property type="term" value="C:ESCRT II complex"/>
    <property type="evidence" value="ECO:0007669"/>
    <property type="project" value="InterPro"/>
</dbReference>
<dbReference type="Pfam" id="PF05871">
    <property type="entry name" value="ESCRT-II"/>
    <property type="match status" value="1"/>
</dbReference>
<feature type="compositionally biased region" description="Basic and acidic residues" evidence="1">
    <location>
        <begin position="1"/>
        <end position="10"/>
    </location>
</feature>
<protein>
    <recommendedName>
        <fullName evidence="4">ESCRT-II complex subunit VPS25</fullName>
    </recommendedName>
</protein>
<dbReference type="eggNOG" id="KOG4068">
    <property type="taxonomic scope" value="Eukaryota"/>
</dbReference>
<feature type="compositionally biased region" description="Basic and acidic residues" evidence="1">
    <location>
        <begin position="201"/>
        <end position="212"/>
    </location>
</feature>
<evidence type="ECO:0000313" key="3">
    <source>
        <dbReference type="Proteomes" id="UP000266841"/>
    </source>
</evidence>
<feature type="non-terminal residue" evidence="2">
    <location>
        <position position="1"/>
    </location>
</feature>
<dbReference type="AlphaFoldDB" id="K0T4M4"/>
<comment type="caution">
    <text evidence="2">The sequence shown here is derived from an EMBL/GenBank/DDBJ whole genome shotgun (WGS) entry which is preliminary data.</text>
</comment>
<dbReference type="Gene3D" id="1.10.10.570">
    <property type="entry name" value="Winged helix' DNA-binding domain. Chain C. Domain 1"/>
    <property type="match status" value="1"/>
</dbReference>
<dbReference type="OrthoDB" id="245150at2759"/>
<feature type="compositionally biased region" description="Basic and acidic residues" evidence="1">
    <location>
        <begin position="156"/>
        <end position="176"/>
    </location>
</feature>
<feature type="compositionally biased region" description="Basic residues" evidence="1">
    <location>
        <begin position="181"/>
        <end position="200"/>
    </location>
</feature>
<accession>K0T4M4</accession>
<dbReference type="Proteomes" id="UP000266841">
    <property type="component" value="Unassembled WGS sequence"/>
</dbReference>
<sequence>GRSRSADRRCRVLGGSSRQESAGEGTVGRPCSLVAVSGMSPDASFDVSVSDQRGLGCRVVVSWFVDAVPRSIIVLLELIIIAVNKRSQLPDFWYFPPFFTLQPVLATREKQLGQWRELILKYRKPGSDRLANVIPKRRNENSPSSSCRPRRKRHRPQDQDARPARLPPLEERRDRPGAQPGRRRVRRRRLRGPRTRRVGGPRREDPRAHPLEEAGPARLRPVRLGGRERLREQRLHAVRAPLGGGRRRDVVPGRGRGADQEGARDTRGAGEVHGVQGGDVRGGRDQVLLTRRRGFGTGRRVDVRSK</sequence>
<dbReference type="GO" id="GO:0071985">
    <property type="term" value="P:multivesicular body sorting pathway"/>
    <property type="evidence" value="ECO:0007669"/>
    <property type="project" value="InterPro"/>
</dbReference>
<evidence type="ECO:0000256" key="1">
    <source>
        <dbReference type="SAM" id="MobiDB-lite"/>
    </source>
</evidence>
<feature type="compositionally biased region" description="Basic and acidic residues" evidence="1">
    <location>
        <begin position="246"/>
        <end position="270"/>
    </location>
</feature>